<reference evidence="2" key="3">
    <citation type="submission" date="2018-08" db="UniProtKB">
        <authorList>
            <consortium name="EnsemblPlants"/>
        </authorList>
    </citation>
    <scope>IDENTIFICATION</scope>
    <source>
        <strain evidence="2">cv. Bd21</strain>
    </source>
</reference>
<dbReference type="OrthoDB" id="430051at2759"/>
<reference evidence="1" key="2">
    <citation type="submission" date="2017-06" db="EMBL/GenBank/DDBJ databases">
        <title>WGS assembly of Brachypodium distachyon.</title>
        <authorList>
            <consortium name="The International Brachypodium Initiative"/>
            <person name="Lucas S."/>
            <person name="Harmon-Smith M."/>
            <person name="Lail K."/>
            <person name="Tice H."/>
            <person name="Grimwood J."/>
            <person name="Bruce D."/>
            <person name="Barry K."/>
            <person name="Shu S."/>
            <person name="Lindquist E."/>
            <person name="Wang M."/>
            <person name="Pitluck S."/>
            <person name="Vogel J.P."/>
            <person name="Garvin D.F."/>
            <person name="Mockler T.C."/>
            <person name="Schmutz J."/>
            <person name="Rokhsar D."/>
            <person name="Bevan M.W."/>
        </authorList>
    </citation>
    <scope>NUCLEOTIDE SEQUENCE</scope>
    <source>
        <strain evidence="1">Bd21</strain>
    </source>
</reference>
<dbReference type="Proteomes" id="UP000008810">
    <property type="component" value="Chromosome 5"/>
</dbReference>
<proteinExistence type="predicted"/>
<evidence type="ECO:0000313" key="1">
    <source>
        <dbReference type="EMBL" id="KQJ81857.1"/>
    </source>
</evidence>
<evidence type="ECO:0000313" key="2">
    <source>
        <dbReference type="EnsemblPlants" id="KQJ81857"/>
    </source>
</evidence>
<sequence length="146" mass="16577">MGRVVVGDDSDPEIATDDVLKLEDRRLPCDPLTEDLEEEDDIITKNLGDAQIKKQGTGNWKAIYIYIYIQNESVANLQLDNVSAGSTEWQEQLKSFWERFDNYCRNANQLDVKKRGDISACAALLHDFGVASGLVANLANFFYKRW</sequence>
<name>I1IWA1_BRADI</name>
<dbReference type="EMBL" id="CM000884">
    <property type="protein sequence ID" value="KQJ81857.1"/>
    <property type="molecule type" value="Genomic_DNA"/>
</dbReference>
<gene>
    <name evidence="1" type="ORF">BRADI_5g03490v3</name>
</gene>
<reference evidence="1 2" key="1">
    <citation type="journal article" date="2010" name="Nature">
        <title>Genome sequencing and analysis of the model grass Brachypodium distachyon.</title>
        <authorList>
            <consortium name="International Brachypodium Initiative"/>
        </authorList>
    </citation>
    <scope>NUCLEOTIDE SEQUENCE [LARGE SCALE GENOMIC DNA]</scope>
    <source>
        <strain evidence="1 2">Bd21</strain>
    </source>
</reference>
<accession>I1IWA1</accession>
<protein>
    <submittedName>
        <fullName evidence="1 2">Uncharacterized protein</fullName>
    </submittedName>
</protein>
<organism evidence="2">
    <name type="scientific">Brachypodium distachyon</name>
    <name type="common">Purple false brome</name>
    <name type="synonym">Trachynia distachya</name>
    <dbReference type="NCBI Taxonomy" id="15368"/>
    <lineage>
        <taxon>Eukaryota</taxon>
        <taxon>Viridiplantae</taxon>
        <taxon>Streptophyta</taxon>
        <taxon>Embryophyta</taxon>
        <taxon>Tracheophyta</taxon>
        <taxon>Spermatophyta</taxon>
        <taxon>Magnoliopsida</taxon>
        <taxon>Liliopsida</taxon>
        <taxon>Poales</taxon>
        <taxon>Poaceae</taxon>
        <taxon>BOP clade</taxon>
        <taxon>Pooideae</taxon>
        <taxon>Stipodae</taxon>
        <taxon>Brachypodieae</taxon>
        <taxon>Brachypodium</taxon>
    </lineage>
</organism>
<evidence type="ECO:0000313" key="3">
    <source>
        <dbReference type="Proteomes" id="UP000008810"/>
    </source>
</evidence>
<keyword evidence="3" id="KW-1185">Reference proteome</keyword>
<dbReference type="HOGENOM" id="CLU_1779999_0_0_1"/>
<dbReference type="Gramene" id="KQJ81857">
    <property type="protein sequence ID" value="KQJ81857"/>
    <property type="gene ID" value="BRADI_5g03490v3"/>
</dbReference>
<dbReference type="EnsemblPlants" id="KQJ81857">
    <property type="protein sequence ID" value="KQJ81857"/>
    <property type="gene ID" value="BRADI_5g03490v3"/>
</dbReference>
<dbReference type="AlphaFoldDB" id="I1IWA1"/>
<dbReference type="InParanoid" id="I1IWA1"/>